<evidence type="ECO:0000256" key="2">
    <source>
        <dbReference type="ARBA" id="ARBA00022803"/>
    </source>
</evidence>
<dbReference type="InterPro" id="IPR011990">
    <property type="entry name" value="TPR-like_helical_dom_sf"/>
</dbReference>
<name>A0A5E4QCB5_9NEOP</name>
<evidence type="ECO:0000313" key="3">
    <source>
        <dbReference type="EMBL" id="VVC95350.1"/>
    </source>
</evidence>
<evidence type="ECO:0000256" key="1">
    <source>
        <dbReference type="ARBA" id="ARBA00022737"/>
    </source>
</evidence>
<dbReference type="GO" id="GO:0060271">
    <property type="term" value="P:cilium assembly"/>
    <property type="evidence" value="ECO:0007669"/>
    <property type="project" value="TreeGrafter"/>
</dbReference>
<dbReference type="AlphaFoldDB" id="A0A5E4QCB5"/>
<dbReference type="GO" id="GO:0031514">
    <property type="term" value="C:motile cilium"/>
    <property type="evidence" value="ECO:0007669"/>
    <property type="project" value="TreeGrafter"/>
</dbReference>
<proteinExistence type="predicted"/>
<dbReference type="Proteomes" id="UP000324832">
    <property type="component" value="Unassembled WGS sequence"/>
</dbReference>
<gene>
    <name evidence="3" type="ORF">LSINAPIS_LOCUS7078</name>
</gene>
<accession>A0A5E4QCB5</accession>
<evidence type="ECO:0000313" key="4">
    <source>
        <dbReference type="Proteomes" id="UP000324832"/>
    </source>
</evidence>
<dbReference type="PANTHER" id="PTHR44314:SF1">
    <property type="entry name" value="CILIA- AND FLAGELLA-ASSOCIATED PROTEIN 70"/>
    <property type="match status" value="1"/>
</dbReference>
<dbReference type="GO" id="GO:0003341">
    <property type="term" value="P:cilium movement"/>
    <property type="evidence" value="ECO:0007669"/>
    <property type="project" value="TreeGrafter"/>
</dbReference>
<organism evidence="3 4">
    <name type="scientific">Leptidea sinapis</name>
    <dbReference type="NCBI Taxonomy" id="189913"/>
    <lineage>
        <taxon>Eukaryota</taxon>
        <taxon>Metazoa</taxon>
        <taxon>Ecdysozoa</taxon>
        <taxon>Arthropoda</taxon>
        <taxon>Hexapoda</taxon>
        <taxon>Insecta</taxon>
        <taxon>Pterygota</taxon>
        <taxon>Neoptera</taxon>
        <taxon>Endopterygota</taxon>
        <taxon>Lepidoptera</taxon>
        <taxon>Glossata</taxon>
        <taxon>Ditrysia</taxon>
        <taxon>Papilionoidea</taxon>
        <taxon>Pieridae</taxon>
        <taxon>Dismorphiinae</taxon>
        <taxon>Leptidea</taxon>
    </lineage>
</organism>
<dbReference type="PANTHER" id="PTHR44314">
    <property type="entry name" value="CILIA- AND FLAGELLA-ASSOCIATED PROTEIN 70"/>
    <property type="match status" value="1"/>
</dbReference>
<dbReference type="EMBL" id="FZQP02002282">
    <property type="protein sequence ID" value="VVC95350.1"/>
    <property type="molecule type" value="Genomic_DNA"/>
</dbReference>
<dbReference type="SUPFAM" id="SSF48452">
    <property type="entry name" value="TPR-like"/>
    <property type="match status" value="1"/>
</dbReference>
<keyword evidence="2" id="KW-0802">TPR repeat</keyword>
<dbReference type="InterPro" id="IPR052628">
    <property type="entry name" value="CFAP70"/>
</dbReference>
<dbReference type="Gene3D" id="1.25.40.10">
    <property type="entry name" value="Tetratricopeptide repeat domain"/>
    <property type="match status" value="1"/>
</dbReference>
<dbReference type="GO" id="GO:0070062">
    <property type="term" value="C:extracellular exosome"/>
    <property type="evidence" value="ECO:0007669"/>
    <property type="project" value="TreeGrafter"/>
</dbReference>
<keyword evidence="1" id="KW-0677">Repeat</keyword>
<protein>
    <submittedName>
        <fullName evidence="3">Uncharacterized protein</fullName>
    </submittedName>
</protein>
<sequence length="919" mass="102149">MPAKKGPKSINTKSSFAGEFGEEVVSPRVITFSIELIGEPPGPGDWWLIVIFHEQIVLDTKWSDKKFLHVDYLQIDLKDLFDQNILTDHPVTFVMRLAGGKVSKDHDPLLHSDNRAGGNVDLLPLILGEEKVAVKVPLVFIANGEPTNCFVIVHARSNGIIENARSPLIMTMISAHCLPIAKEGTVYISAIGLNDIHMPKPINFGMSLSSSSASKVVWASISNAGNAARTTVSIPDEDKYIPYDFEPKNYSSCNSVYWNAMKRVLVDLPLLKDCFRKPLMVEVAGVPRTGKIDVRGRYMAFVDAGVMLEPGQLSITTTAKLFFYSEGDLPEHMSPLLDLPPMSAKLSARETDLVQDENGHNAYIVIRFDLFEPLVPQVKIAQLYDTIGFSTPDGPSCPIDDLRVDPPPEDSTIDVRKIRKEGGALAVHKELSGLSCKGTLQMNQSIKRTAANRLLYRVRSMLKQFPPQNCSELTWQDIVTSQHLACRRAVTASFAPHPPTPRPTSRVAAARCRGAGDKEVANEHIKKNLIALKRHPRPLLSKALRDLEENNEIEACNHLLEALSYQRRNRYLLWTLGGLLFDKDTKNTQKAAAAFRVAVKGDITDGLTNAIGWAALHAFHHHNKNFYAAFVSSKKMREAYELPLDWKKLIERWVETSGEEETYWIPSVINISNPFIVASAFFLCLRCFSFVKRLLKCAEGGCAIRGSRLPLKHKNLVDIMYIKAASFLLTREIDEALEITKVGIKTFGPSAIMSEMKATCLTVARGWDGECEESLLEADRAGSEIPAALLLRAALGGIKTNPEGSLQRAARAHKLAPSAYSALIIGRVYLKLEELRQAERWVSVAVKTEPLLADGWAVLALIAMRERNSDKARTMMRTARQVGLISSDIKEDLKKAMKVQHLEGLPELLVKDLCLCKYY</sequence>
<keyword evidence="4" id="KW-1185">Reference proteome</keyword>
<reference evidence="3 4" key="1">
    <citation type="submission" date="2017-07" db="EMBL/GenBank/DDBJ databases">
        <authorList>
            <person name="Talla V."/>
            <person name="Backstrom N."/>
        </authorList>
    </citation>
    <scope>NUCLEOTIDE SEQUENCE [LARGE SCALE GENOMIC DNA]</scope>
</reference>